<sequence>MDHSGHIMDMDMGTSTTMTAAAASSTPMSMEGMHGSMGGCKVNMLWNWDTIGACFLTSTWRITTQAMFAGTCIGVILLVVTLIFLRRAHKEYDAFLLRKHDRVQAAKGLAAADEGPGGVYCPTALEQAVRALLYTLQFANAYFVMLLAMYYNGYIIICIFIGAFLGSFVFTWDTLRR</sequence>
<protein>
    <recommendedName>
        <fullName evidence="6">Copper transport protein</fullName>
    </recommendedName>
</protein>
<dbReference type="EMBL" id="JAQQWM010000002">
    <property type="protein sequence ID" value="KAK8077923.1"/>
    <property type="molecule type" value="Genomic_DNA"/>
</dbReference>
<keyword evidence="6" id="KW-0813">Transport</keyword>
<keyword evidence="8" id="KW-1185">Reference proteome</keyword>
<evidence type="ECO:0000256" key="4">
    <source>
        <dbReference type="ARBA" id="ARBA00022989"/>
    </source>
</evidence>
<keyword evidence="4 6" id="KW-1133">Transmembrane helix</keyword>
<keyword evidence="6" id="KW-0406">Ion transport</keyword>
<comment type="subcellular location">
    <subcellularLocation>
        <location evidence="1 6">Membrane</location>
        <topology evidence="1 6">Multi-pass membrane protein</topology>
    </subcellularLocation>
</comment>
<dbReference type="Pfam" id="PF04145">
    <property type="entry name" value="Ctr"/>
    <property type="match status" value="1"/>
</dbReference>
<evidence type="ECO:0000256" key="3">
    <source>
        <dbReference type="ARBA" id="ARBA00022692"/>
    </source>
</evidence>
<feature type="transmembrane region" description="Helical" evidence="6">
    <location>
        <begin position="66"/>
        <end position="85"/>
    </location>
</feature>
<keyword evidence="6" id="KW-0186">Copper</keyword>
<dbReference type="InterPro" id="IPR007274">
    <property type="entry name" value="Cop_transporter"/>
</dbReference>
<keyword evidence="5 6" id="KW-0472">Membrane</keyword>
<evidence type="ECO:0000313" key="7">
    <source>
        <dbReference type="EMBL" id="KAK8077923.1"/>
    </source>
</evidence>
<evidence type="ECO:0000256" key="2">
    <source>
        <dbReference type="ARBA" id="ARBA00006921"/>
    </source>
</evidence>
<feature type="transmembrane region" description="Helical" evidence="6">
    <location>
        <begin position="154"/>
        <end position="172"/>
    </location>
</feature>
<accession>A0ABR1W365</accession>
<gene>
    <name evidence="7" type="ORF">PG996_004093</name>
</gene>
<evidence type="ECO:0000256" key="5">
    <source>
        <dbReference type="ARBA" id="ARBA00023136"/>
    </source>
</evidence>
<evidence type="ECO:0000256" key="6">
    <source>
        <dbReference type="RuleBase" id="RU367022"/>
    </source>
</evidence>
<dbReference type="PANTHER" id="PTHR12483:SF73">
    <property type="entry name" value="COPPER TRANSPORT PROTEIN CTR3"/>
    <property type="match status" value="1"/>
</dbReference>
<dbReference type="Proteomes" id="UP001446871">
    <property type="component" value="Unassembled WGS sequence"/>
</dbReference>
<organism evidence="7 8">
    <name type="scientific">Apiospora saccharicola</name>
    <dbReference type="NCBI Taxonomy" id="335842"/>
    <lineage>
        <taxon>Eukaryota</taxon>
        <taxon>Fungi</taxon>
        <taxon>Dikarya</taxon>
        <taxon>Ascomycota</taxon>
        <taxon>Pezizomycotina</taxon>
        <taxon>Sordariomycetes</taxon>
        <taxon>Xylariomycetidae</taxon>
        <taxon>Amphisphaeriales</taxon>
        <taxon>Apiosporaceae</taxon>
        <taxon>Apiospora</taxon>
    </lineage>
</organism>
<name>A0ABR1W365_9PEZI</name>
<reference evidence="7 8" key="1">
    <citation type="submission" date="2023-01" db="EMBL/GenBank/DDBJ databases">
        <title>Analysis of 21 Apiospora genomes using comparative genomics revels a genus with tremendous synthesis potential of carbohydrate active enzymes and secondary metabolites.</title>
        <authorList>
            <person name="Sorensen T."/>
        </authorList>
    </citation>
    <scope>NUCLEOTIDE SEQUENCE [LARGE SCALE GENOMIC DNA]</scope>
    <source>
        <strain evidence="7 8">CBS 83171</strain>
    </source>
</reference>
<evidence type="ECO:0000256" key="1">
    <source>
        <dbReference type="ARBA" id="ARBA00004141"/>
    </source>
</evidence>
<keyword evidence="6" id="KW-0187">Copper transport</keyword>
<dbReference type="PANTHER" id="PTHR12483">
    <property type="entry name" value="SOLUTE CARRIER FAMILY 31 COPPER TRANSPORTERS"/>
    <property type="match status" value="1"/>
</dbReference>
<comment type="caution">
    <text evidence="7">The sequence shown here is derived from an EMBL/GenBank/DDBJ whole genome shotgun (WGS) entry which is preliminary data.</text>
</comment>
<proteinExistence type="inferred from homology"/>
<comment type="similarity">
    <text evidence="2 6">Belongs to the copper transporter (Ctr) (TC 1.A.56) family. SLC31A subfamily.</text>
</comment>
<keyword evidence="3 6" id="KW-0812">Transmembrane</keyword>
<evidence type="ECO:0000313" key="8">
    <source>
        <dbReference type="Proteomes" id="UP001446871"/>
    </source>
</evidence>